<gene>
    <name evidence="1" type="ORF">EYF80_021874</name>
</gene>
<proteinExistence type="predicted"/>
<keyword evidence="2" id="KW-1185">Reference proteome</keyword>
<comment type="caution">
    <text evidence="1">The sequence shown here is derived from an EMBL/GenBank/DDBJ whole genome shotgun (WGS) entry which is preliminary data.</text>
</comment>
<reference evidence="1 2" key="1">
    <citation type="submission" date="2019-03" db="EMBL/GenBank/DDBJ databases">
        <title>First draft genome of Liparis tanakae, snailfish: a comprehensive survey of snailfish specific genes.</title>
        <authorList>
            <person name="Kim W."/>
            <person name="Song I."/>
            <person name="Jeong J.-H."/>
            <person name="Kim D."/>
            <person name="Kim S."/>
            <person name="Ryu S."/>
            <person name="Song J.Y."/>
            <person name="Lee S.K."/>
        </authorList>
    </citation>
    <scope>NUCLEOTIDE SEQUENCE [LARGE SCALE GENOMIC DNA]</scope>
    <source>
        <tissue evidence="1">Muscle</tissue>
    </source>
</reference>
<evidence type="ECO:0000313" key="2">
    <source>
        <dbReference type="Proteomes" id="UP000314294"/>
    </source>
</evidence>
<protein>
    <submittedName>
        <fullName evidence="1">Uncharacterized protein</fullName>
    </submittedName>
</protein>
<evidence type="ECO:0000313" key="1">
    <source>
        <dbReference type="EMBL" id="TNN67905.1"/>
    </source>
</evidence>
<dbReference type="Proteomes" id="UP000314294">
    <property type="component" value="Unassembled WGS sequence"/>
</dbReference>
<accession>A0A4Z2HRG3</accession>
<dbReference type="AlphaFoldDB" id="A0A4Z2HRG3"/>
<organism evidence="1 2">
    <name type="scientific">Liparis tanakae</name>
    <name type="common">Tanaka's snailfish</name>
    <dbReference type="NCBI Taxonomy" id="230148"/>
    <lineage>
        <taxon>Eukaryota</taxon>
        <taxon>Metazoa</taxon>
        <taxon>Chordata</taxon>
        <taxon>Craniata</taxon>
        <taxon>Vertebrata</taxon>
        <taxon>Euteleostomi</taxon>
        <taxon>Actinopterygii</taxon>
        <taxon>Neopterygii</taxon>
        <taxon>Teleostei</taxon>
        <taxon>Neoteleostei</taxon>
        <taxon>Acanthomorphata</taxon>
        <taxon>Eupercaria</taxon>
        <taxon>Perciformes</taxon>
        <taxon>Cottioidei</taxon>
        <taxon>Cottales</taxon>
        <taxon>Liparidae</taxon>
        <taxon>Liparis</taxon>
    </lineage>
</organism>
<name>A0A4Z2HRG3_9TELE</name>
<sequence>MRKQAPMSTAFTFTSKSIGNWMPKLSVSVKTSFRRPLHCLLMRPMGASPSLLFSCRGHQQETQRRGRMRRMTSRSVVSLIFMSKLRSEPQQLRVQQSFFSLAL</sequence>
<dbReference type="EMBL" id="SRLO01000197">
    <property type="protein sequence ID" value="TNN67905.1"/>
    <property type="molecule type" value="Genomic_DNA"/>
</dbReference>